<reference evidence="2 3" key="1">
    <citation type="submission" date="2023-10" db="EMBL/GenBank/DDBJ databases">
        <title>Saccharopolyspora sp. nov., isolated from mangrove soil.</title>
        <authorList>
            <person name="Lu Y."/>
            <person name="Liu W."/>
        </authorList>
    </citation>
    <scope>NUCLEOTIDE SEQUENCE [LARGE SCALE GENOMIC DNA]</scope>
    <source>
        <strain evidence="2 3">S2-29</strain>
    </source>
</reference>
<name>A0ABU6AIU9_9PSEU</name>
<protein>
    <recommendedName>
        <fullName evidence="4">Methyl-accepting chemotaxis protein</fullName>
    </recommendedName>
</protein>
<dbReference type="Proteomes" id="UP001327093">
    <property type="component" value="Unassembled WGS sequence"/>
</dbReference>
<organism evidence="2 3">
    <name type="scientific">Saccharopolyspora mangrovi</name>
    <dbReference type="NCBI Taxonomy" id="3082379"/>
    <lineage>
        <taxon>Bacteria</taxon>
        <taxon>Bacillati</taxon>
        <taxon>Actinomycetota</taxon>
        <taxon>Actinomycetes</taxon>
        <taxon>Pseudonocardiales</taxon>
        <taxon>Pseudonocardiaceae</taxon>
        <taxon>Saccharopolyspora</taxon>
    </lineage>
</organism>
<dbReference type="RefSeq" id="WP_324268791.1">
    <property type="nucleotide sequence ID" value="NZ_JAWLNX010000027.1"/>
</dbReference>
<proteinExistence type="predicted"/>
<keyword evidence="1" id="KW-0472">Membrane</keyword>
<evidence type="ECO:0000256" key="1">
    <source>
        <dbReference type="SAM" id="Phobius"/>
    </source>
</evidence>
<gene>
    <name evidence="2" type="ORF">R4I43_28515</name>
</gene>
<dbReference type="EMBL" id="JAWLNX010000027">
    <property type="protein sequence ID" value="MEB3371356.1"/>
    <property type="molecule type" value="Genomic_DNA"/>
</dbReference>
<evidence type="ECO:0000313" key="2">
    <source>
        <dbReference type="EMBL" id="MEB3371356.1"/>
    </source>
</evidence>
<keyword evidence="1" id="KW-0812">Transmembrane</keyword>
<keyword evidence="3" id="KW-1185">Reference proteome</keyword>
<feature type="transmembrane region" description="Helical" evidence="1">
    <location>
        <begin position="12"/>
        <end position="32"/>
    </location>
</feature>
<evidence type="ECO:0000313" key="3">
    <source>
        <dbReference type="Proteomes" id="UP001327093"/>
    </source>
</evidence>
<accession>A0ABU6AIU9</accession>
<evidence type="ECO:0008006" key="4">
    <source>
        <dbReference type="Google" id="ProtNLM"/>
    </source>
</evidence>
<comment type="caution">
    <text evidence="2">The sequence shown here is derived from an EMBL/GenBank/DDBJ whole genome shotgun (WGS) entry which is preliminary data.</text>
</comment>
<keyword evidence="1" id="KW-1133">Transmembrane helix</keyword>
<sequence>MFFGPRHGPARMILSLIGVAVLGLLSFVVFNLNARLDAQERANQQSLAASRAIVEVNDKLTLRLAQLDKLADSVELAVDETESLTPLLIQLRDAIGPAAAAVSDGTAGAEQSNDKLATIKGVLEQVRGRVVPLVGSAEEFGDQGKQLVAILRGLVTDLEAAVAAAERINDSLPL</sequence>